<evidence type="ECO:0000313" key="2">
    <source>
        <dbReference type="Proteomes" id="UP001165960"/>
    </source>
</evidence>
<dbReference type="EMBL" id="QTSX02005812">
    <property type="protein sequence ID" value="KAJ9057253.1"/>
    <property type="molecule type" value="Genomic_DNA"/>
</dbReference>
<keyword evidence="2" id="KW-1185">Reference proteome</keyword>
<sequence length="158" mass="17169">MLQEFHKNNPQAVGPVKATLAAMKLPPAHKNYALAALPGGGKSLLPKKEGNVMAIVFPGVARPKRRHPGKPGLKPRLLAAIIDLNLMTNHKWVVAQEIGSEWGADAPRPIFPFLTCWSTNPDLKGGQVTAYRTTIDVSVSCLNILFKEATSSRCPQRL</sequence>
<gene>
    <name evidence="1" type="ORF">DSO57_1024460</name>
</gene>
<organism evidence="1 2">
    <name type="scientific">Entomophthora muscae</name>
    <dbReference type="NCBI Taxonomy" id="34485"/>
    <lineage>
        <taxon>Eukaryota</taxon>
        <taxon>Fungi</taxon>
        <taxon>Fungi incertae sedis</taxon>
        <taxon>Zoopagomycota</taxon>
        <taxon>Entomophthoromycotina</taxon>
        <taxon>Entomophthoromycetes</taxon>
        <taxon>Entomophthorales</taxon>
        <taxon>Entomophthoraceae</taxon>
        <taxon>Entomophthora</taxon>
    </lineage>
</organism>
<comment type="caution">
    <text evidence="1">The sequence shown here is derived from an EMBL/GenBank/DDBJ whole genome shotgun (WGS) entry which is preliminary data.</text>
</comment>
<name>A0ACC2S4M4_9FUNG</name>
<protein>
    <submittedName>
        <fullName evidence="1">Uncharacterized protein</fullName>
    </submittedName>
</protein>
<dbReference type="Proteomes" id="UP001165960">
    <property type="component" value="Unassembled WGS sequence"/>
</dbReference>
<reference evidence="1" key="1">
    <citation type="submission" date="2022-04" db="EMBL/GenBank/DDBJ databases">
        <title>Genome of the entomopathogenic fungus Entomophthora muscae.</title>
        <authorList>
            <person name="Elya C."/>
            <person name="Lovett B.R."/>
            <person name="Lee E."/>
            <person name="Macias A.M."/>
            <person name="Hajek A.E."/>
            <person name="De Bivort B.L."/>
            <person name="Kasson M.T."/>
            <person name="De Fine Licht H.H."/>
            <person name="Stajich J.E."/>
        </authorList>
    </citation>
    <scope>NUCLEOTIDE SEQUENCE</scope>
    <source>
        <strain evidence="1">Berkeley</strain>
    </source>
</reference>
<evidence type="ECO:0000313" key="1">
    <source>
        <dbReference type="EMBL" id="KAJ9057253.1"/>
    </source>
</evidence>
<accession>A0ACC2S4M4</accession>
<proteinExistence type="predicted"/>